<dbReference type="HOGENOM" id="CLU_2887431_0_0_1"/>
<protein>
    <submittedName>
        <fullName evidence="2">Uncharacterized protein</fullName>
    </submittedName>
</protein>
<dbReference type="VEuPathDB" id="FungiDB:A1Q1_02072"/>
<evidence type="ECO:0000313" key="3">
    <source>
        <dbReference type="Proteomes" id="UP000002748"/>
    </source>
</evidence>
<dbReference type="AlphaFoldDB" id="J6FCB2"/>
<dbReference type="EMBL" id="ALBS01000018">
    <property type="protein sequence ID" value="EJT52737.1"/>
    <property type="molecule type" value="Genomic_DNA"/>
</dbReference>
<feature type="compositionally biased region" description="Basic residues" evidence="1">
    <location>
        <begin position="1"/>
        <end position="13"/>
    </location>
</feature>
<reference evidence="2 3" key="1">
    <citation type="journal article" date="2012" name="Eukaryot. Cell">
        <title>Draft genome sequence of CBS 2479, the standard type strain of Trichosporon asahii.</title>
        <authorList>
            <person name="Yang R.Y."/>
            <person name="Li H.T."/>
            <person name="Zhu H."/>
            <person name="Zhou G.P."/>
            <person name="Wang M."/>
            <person name="Wang L."/>
        </authorList>
    </citation>
    <scope>NUCLEOTIDE SEQUENCE [LARGE SCALE GENOMIC DNA]</scope>
    <source>
        <strain evidence="3">ATCC 90039 / CBS 2479 / JCM 2466 / KCTC 7840 / NCYC 2677 / UAMH 7654</strain>
    </source>
</reference>
<dbReference type="Proteomes" id="UP000002748">
    <property type="component" value="Unassembled WGS sequence"/>
</dbReference>
<dbReference type="RefSeq" id="XP_014184077.1">
    <property type="nucleotide sequence ID" value="XM_014328602.1"/>
</dbReference>
<dbReference type="GeneID" id="25985586"/>
<sequence>MGRSAKMMKRPTQKQKQVSKIAKAAAQPLKKREPSPEPVEAPSGGGKKKRKSMRTKADKKSKA</sequence>
<proteinExistence type="predicted"/>
<evidence type="ECO:0000313" key="2">
    <source>
        <dbReference type="EMBL" id="EJT52737.1"/>
    </source>
</evidence>
<feature type="region of interest" description="Disordered" evidence="1">
    <location>
        <begin position="1"/>
        <end position="63"/>
    </location>
</feature>
<evidence type="ECO:0000256" key="1">
    <source>
        <dbReference type="SAM" id="MobiDB-lite"/>
    </source>
</evidence>
<comment type="caution">
    <text evidence="2">The sequence shown here is derived from an EMBL/GenBank/DDBJ whole genome shotgun (WGS) entry which is preliminary data.</text>
</comment>
<accession>J6FCB2</accession>
<name>J6FCB2_TRIAS</name>
<gene>
    <name evidence="2" type="ORF">A1Q1_02072</name>
</gene>
<dbReference type="KEGG" id="tasa:A1Q1_02072"/>
<organism evidence="2 3">
    <name type="scientific">Trichosporon asahii var. asahii (strain ATCC 90039 / CBS 2479 / JCM 2466 / KCTC 7840 / NBRC 103889/ NCYC 2677 / UAMH 7654)</name>
    <name type="common">Yeast</name>
    <dbReference type="NCBI Taxonomy" id="1186058"/>
    <lineage>
        <taxon>Eukaryota</taxon>
        <taxon>Fungi</taxon>
        <taxon>Dikarya</taxon>
        <taxon>Basidiomycota</taxon>
        <taxon>Agaricomycotina</taxon>
        <taxon>Tremellomycetes</taxon>
        <taxon>Trichosporonales</taxon>
        <taxon>Trichosporonaceae</taxon>
        <taxon>Trichosporon</taxon>
    </lineage>
</organism>